<dbReference type="PROSITE" id="PS50110">
    <property type="entry name" value="RESPONSE_REGULATORY"/>
    <property type="match status" value="1"/>
</dbReference>
<keyword evidence="11" id="KW-1185">Reference proteome</keyword>
<comment type="catalytic activity">
    <reaction evidence="1">
        <text>ATP + protein L-histidine = ADP + protein N-phospho-L-histidine.</text>
        <dbReference type="EC" id="2.7.13.3"/>
    </reaction>
</comment>
<dbReference type="PRINTS" id="PR00344">
    <property type="entry name" value="BCTRLSENSOR"/>
</dbReference>
<evidence type="ECO:0000256" key="1">
    <source>
        <dbReference type="ARBA" id="ARBA00000085"/>
    </source>
</evidence>
<dbReference type="SMART" id="SM00388">
    <property type="entry name" value="HisKA"/>
    <property type="match status" value="1"/>
</dbReference>
<evidence type="ECO:0000313" key="10">
    <source>
        <dbReference type="EMBL" id="SFN11268.1"/>
    </source>
</evidence>
<feature type="domain" description="Response regulatory" evidence="9">
    <location>
        <begin position="405"/>
        <end position="519"/>
    </location>
</feature>
<feature type="coiled-coil region" evidence="7">
    <location>
        <begin position="131"/>
        <end position="165"/>
    </location>
</feature>
<evidence type="ECO:0000259" key="9">
    <source>
        <dbReference type="PROSITE" id="PS50110"/>
    </source>
</evidence>
<dbReference type="PROSITE" id="PS50109">
    <property type="entry name" value="HIS_KIN"/>
    <property type="match status" value="1"/>
</dbReference>
<evidence type="ECO:0000256" key="3">
    <source>
        <dbReference type="ARBA" id="ARBA00022553"/>
    </source>
</evidence>
<evidence type="ECO:0000256" key="5">
    <source>
        <dbReference type="ARBA" id="ARBA00022777"/>
    </source>
</evidence>
<feature type="modified residue" description="4-aspartylphosphate" evidence="6">
    <location>
        <position position="454"/>
    </location>
</feature>
<dbReference type="SMART" id="SM00448">
    <property type="entry name" value="REC"/>
    <property type="match status" value="1"/>
</dbReference>
<evidence type="ECO:0000256" key="4">
    <source>
        <dbReference type="ARBA" id="ARBA00022679"/>
    </source>
</evidence>
<dbReference type="InterPro" id="IPR011006">
    <property type="entry name" value="CheY-like_superfamily"/>
</dbReference>
<dbReference type="Proteomes" id="UP000198575">
    <property type="component" value="Unassembled WGS sequence"/>
</dbReference>
<dbReference type="InterPro" id="IPR001789">
    <property type="entry name" value="Sig_transdc_resp-reg_receiver"/>
</dbReference>
<dbReference type="OrthoDB" id="9797243at2"/>
<dbReference type="STRING" id="578942.SAMN05216289_104179"/>
<protein>
    <recommendedName>
        <fullName evidence="2">histidine kinase</fullName>
        <ecNumber evidence="2">2.7.13.3</ecNumber>
    </recommendedName>
</protein>
<dbReference type="PANTHER" id="PTHR43047:SF72">
    <property type="entry name" value="OSMOSENSING HISTIDINE PROTEIN KINASE SLN1"/>
    <property type="match status" value="1"/>
</dbReference>
<dbReference type="CDD" id="cd17546">
    <property type="entry name" value="REC_hyHK_CKI1_RcsC-like"/>
    <property type="match status" value="1"/>
</dbReference>
<dbReference type="Pfam" id="PF00072">
    <property type="entry name" value="Response_reg"/>
    <property type="match status" value="1"/>
</dbReference>
<dbReference type="GO" id="GO:0000155">
    <property type="term" value="F:phosphorelay sensor kinase activity"/>
    <property type="evidence" value="ECO:0007669"/>
    <property type="project" value="InterPro"/>
</dbReference>
<dbReference type="AlphaFoldDB" id="A0A1I4WC64"/>
<sequence>MKDAPELADFSPEVERHIARFLFERAQPLLLEFDSAWHLINLQGDANRFGFDVDNAQAGARQLQDLFIGLSHDESVDLPFVQMPNGRSAHVHLLVAGDGYRVLLLDAQGEHDRQQAQQQTSNEASLIGYQKGKAIAQLRQIRSELEQQRARLQDANALKNALIATLSHDFRTPLTSVFGYLHLLETRVEPEPDAETRHALRAIRRNANYLFTLAENLLEYARADTRSSLLAPVETDLQAMQEDLDGMFRPLAVEQGLDFGIELERVDETTPVLDELRVRQILVNLISNAVRYTHHGEVKARLAWKDAALLIEVRDTGIGIGEDYRERVFEPFNKVGQAAGSGAGLGLSIVKRLVRQMHGTLDLQSTLGKGSRFRIVLPGLALAKPADAPLLSSDAAGGTQQRVRSVLVVDDDPDITHLLEVMLTDLGFRVRSVGEATLAVEQALANPPDVLLVDVELPGLSGNTAVFRLRAKGYRGHIVTLSATPTEEARKVALNAGANQYLTKPINIDQLARAMQRAVSAA</sequence>
<dbReference type="Gene3D" id="3.40.50.2300">
    <property type="match status" value="1"/>
</dbReference>
<dbReference type="SMART" id="SM00387">
    <property type="entry name" value="HATPase_c"/>
    <property type="match status" value="1"/>
</dbReference>
<organism evidence="10 11">
    <name type="scientific">Dokdonella immobilis</name>
    <dbReference type="NCBI Taxonomy" id="578942"/>
    <lineage>
        <taxon>Bacteria</taxon>
        <taxon>Pseudomonadati</taxon>
        <taxon>Pseudomonadota</taxon>
        <taxon>Gammaproteobacteria</taxon>
        <taxon>Lysobacterales</taxon>
        <taxon>Rhodanobacteraceae</taxon>
        <taxon>Dokdonella</taxon>
    </lineage>
</organism>
<keyword evidence="4" id="KW-0808">Transferase</keyword>
<name>A0A1I4WC64_9GAMM</name>
<dbReference type="PANTHER" id="PTHR43047">
    <property type="entry name" value="TWO-COMPONENT HISTIDINE PROTEIN KINASE"/>
    <property type="match status" value="1"/>
</dbReference>
<keyword evidence="5 10" id="KW-0418">Kinase</keyword>
<dbReference type="Gene3D" id="1.10.287.130">
    <property type="match status" value="1"/>
</dbReference>
<dbReference type="InterPro" id="IPR003594">
    <property type="entry name" value="HATPase_dom"/>
</dbReference>
<evidence type="ECO:0000256" key="6">
    <source>
        <dbReference type="PROSITE-ProRule" id="PRU00169"/>
    </source>
</evidence>
<dbReference type="InterPro" id="IPR003661">
    <property type="entry name" value="HisK_dim/P_dom"/>
</dbReference>
<dbReference type="SUPFAM" id="SSF47384">
    <property type="entry name" value="Homodimeric domain of signal transducing histidine kinase"/>
    <property type="match status" value="1"/>
</dbReference>
<evidence type="ECO:0000259" key="8">
    <source>
        <dbReference type="PROSITE" id="PS50109"/>
    </source>
</evidence>
<dbReference type="Pfam" id="PF02518">
    <property type="entry name" value="HATPase_c"/>
    <property type="match status" value="1"/>
</dbReference>
<proteinExistence type="predicted"/>
<keyword evidence="3 6" id="KW-0597">Phosphoprotein</keyword>
<evidence type="ECO:0000256" key="2">
    <source>
        <dbReference type="ARBA" id="ARBA00012438"/>
    </source>
</evidence>
<evidence type="ECO:0000256" key="7">
    <source>
        <dbReference type="SAM" id="Coils"/>
    </source>
</evidence>
<dbReference type="SUPFAM" id="SSF52172">
    <property type="entry name" value="CheY-like"/>
    <property type="match status" value="1"/>
</dbReference>
<reference evidence="10 11" key="1">
    <citation type="submission" date="2016-10" db="EMBL/GenBank/DDBJ databases">
        <authorList>
            <person name="de Groot N.N."/>
        </authorList>
    </citation>
    <scope>NUCLEOTIDE SEQUENCE [LARGE SCALE GENOMIC DNA]</scope>
    <source>
        <strain evidence="10 11">CGMCC 1.7659</strain>
    </source>
</reference>
<dbReference type="Gene3D" id="3.30.565.10">
    <property type="entry name" value="Histidine kinase-like ATPase, C-terminal domain"/>
    <property type="match status" value="1"/>
</dbReference>
<dbReference type="RefSeq" id="WP_092405524.1">
    <property type="nucleotide sequence ID" value="NZ_FOVF01000004.1"/>
</dbReference>
<dbReference type="InterPro" id="IPR004358">
    <property type="entry name" value="Sig_transdc_His_kin-like_C"/>
</dbReference>
<dbReference type="SUPFAM" id="SSF55874">
    <property type="entry name" value="ATPase domain of HSP90 chaperone/DNA topoisomerase II/histidine kinase"/>
    <property type="match status" value="1"/>
</dbReference>
<dbReference type="CDD" id="cd00082">
    <property type="entry name" value="HisKA"/>
    <property type="match status" value="1"/>
</dbReference>
<dbReference type="GO" id="GO:0005886">
    <property type="term" value="C:plasma membrane"/>
    <property type="evidence" value="ECO:0007669"/>
    <property type="project" value="TreeGrafter"/>
</dbReference>
<dbReference type="InterPro" id="IPR036097">
    <property type="entry name" value="HisK_dim/P_sf"/>
</dbReference>
<dbReference type="EMBL" id="FOVF01000004">
    <property type="protein sequence ID" value="SFN11268.1"/>
    <property type="molecule type" value="Genomic_DNA"/>
</dbReference>
<gene>
    <name evidence="10" type="ORF">SAMN05216289_104179</name>
</gene>
<dbReference type="Pfam" id="PF00512">
    <property type="entry name" value="HisKA"/>
    <property type="match status" value="1"/>
</dbReference>
<dbReference type="GO" id="GO:0009927">
    <property type="term" value="F:histidine phosphotransfer kinase activity"/>
    <property type="evidence" value="ECO:0007669"/>
    <property type="project" value="TreeGrafter"/>
</dbReference>
<feature type="domain" description="Histidine kinase" evidence="8">
    <location>
        <begin position="165"/>
        <end position="381"/>
    </location>
</feature>
<keyword evidence="7" id="KW-0175">Coiled coil</keyword>
<dbReference type="EC" id="2.7.13.3" evidence="2"/>
<dbReference type="InterPro" id="IPR005467">
    <property type="entry name" value="His_kinase_dom"/>
</dbReference>
<dbReference type="InterPro" id="IPR036890">
    <property type="entry name" value="HATPase_C_sf"/>
</dbReference>
<evidence type="ECO:0000313" key="11">
    <source>
        <dbReference type="Proteomes" id="UP000198575"/>
    </source>
</evidence>
<accession>A0A1I4WC64</accession>